<keyword evidence="3" id="KW-1185">Reference proteome</keyword>
<evidence type="ECO:0000313" key="3">
    <source>
        <dbReference type="Proteomes" id="UP001409291"/>
    </source>
</evidence>
<name>A0ABV0BPY3_9SPHI</name>
<gene>
    <name evidence="2" type="ORF">ABE541_02530</name>
</gene>
<sequence length="271" mass="30868">MNFDYNSTRPKLILAEYGRNVQNMVNYICDLPTKEERNKYAQVVIDMMGVLNPHLRDVADFKHKLWDHLQIISDFQIDVDSPYPKATPELVKHEPELLSYPQHNIKYKHYGFTVEKMINKAISITDEEKRQKMALSIANFMKMAYTTWNKDAVADEFIIQDLAELSSKVLQLPEGTVLTKQDFKSAPPGNRVKGNNPTQTTNNNSGHSNNNHSRSNNNNNSNNRRPSGTNSFQKRSNSGGGSSNNNNRRPYQNNNNSNNNNSNSNSGYKRG</sequence>
<comment type="caution">
    <text evidence="2">The sequence shown here is derived from an EMBL/GenBank/DDBJ whole genome shotgun (WGS) entry which is preliminary data.</text>
</comment>
<dbReference type="Proteomes" id="UP001409291">
    <property type="component" value="Unassembled WGS sequence"/>
</dbReference>
<dbReference type="Pfam" id="PF14123">
    <property type="entry name" value="DUF4290"/>
    <property type="match status" value="1"/>
</dbReference>
<evidence type="ECO:0000313" key="2">
    <source>
        <dbReference type="EMBL" id="MEN5376128.1"/>
    </source>
</evidence>
<dbReference type="RefSeq" id="WP_183915051.1">
    <property type="nucleotide sequence ID" value="NZ_JBDJLH010000005.1"/>
</dbReference>
<dbReference type="EMBL" id="JBDJNQ010000001">
    <property type="protein sequence ID" value="MEN5376128.1"/>
    <property type="molecule type" value="Genomic_DNA"/>
</dbReference>
<accession>A0ABV0BPY3</accession>
<proteinExistence type="predicted"/>
<feature type="region of interest" description="Disordered" evidence="1">
    <location>
        <begin position="180"/>
        <end position="271"/>
    </location>
</feature>
<protein>
    <submittedName>
        <fullName evidence="2">DUF4290 domain-containing protein</fullName>
    </submittedName>
</protein>
<evidence type="ECO:0000256" key="1">
    <source>
        <dbReference type="SAM" id="MobiDB-lite"/>
    </source>
</evidence>
<organism evidence="2 3">
    <name type="scientific">Sphingobacterium kitahiroshimense</name>
    <dbReference type="NCBI Taxonomy" id="470446"/>
    <lineage>
        <taxon>Bacteria</taxon>
        <taxon>Pseudomonadati</taxon>
        <taxon>Bacteroidota</taxon>
        <taxon>Sphingobacteriia</taxon>
        <taxon>Sphingobacteriales</taxon>
        <taxon>Sphingobacteriaceae</taxon>
        <taxon>Sphingobacterium</taxon>
    </lineage>
</organism>
<dbReference type="InterPro" id="IPR025632">
    <property type="entry name" value="DUF4290"/>
</dbReference>
<reference evidence="2 3" key="1">
    <citation type="submission" date="2024-04" db="EMBL/GenBank/DDBJ databases">
        <title>WGS of bacteria from Torrens River.</title>
        <authorList>
            <person name="Wyrsch E.R."/>
            <person name="Drigo B."/>
        </authorList>
    </citation>
    <scope>NUCLEOTIDE SEQUENCE [LARGE SCALE GENOMIC DNA]</scope>
    <source>
        <strain evidence="2 3">TWI391</strain>
    </source>
</reference>
<feature type="compositionally biased region" description="Low complexity" evidence="1">
    <location>
        <begin position="200"/>
        <end position="271"/>
    </location>
</feature>